<keyword evidence="2" id="KW-1185">Reference proteome</keyword>
<dbReference type="EMBL" id="JAWQEG010007664">
    <property type="protein sequence ID" value="KAK3851923.1"/>
    <property type="molecule type" value="Genomic_DNA"/>
</dbReference>
<name>A0AAE1EHS1_PETCI</name>
<comment type="caution">
    <text evidence="1">The sequence shown here is derived from an EMBL/GenBank/DDBJ whole genome shotgun (WGS) entry which is preliminary data.</text>
</comment>
<dbReference type="InterPro" id="IPR016187">
    <property type="entry name" value="CTDL_fold"/>
</dbReference>
<evidence type="ECO:0000313" key="1">
    <source>
        <dbReference type="EMBL" id="KAK3851923.1"/>
    </source>
</evidence>
<dbReference type="Proteomes" id="UP001286313">
    <property type="component" value="Unassembled WGS sequence"/>
</dbReference>
<dbReference type="InterPro" id="IPR016186">
    <property type="entry name" value="C-type_lectin-like/link_sf"/>
</dbReference>
<evidence type="ECO:0000313" key="2">
    <source>
        <dbReference type="Proteomes" id="UP001286313"/>
    </source>
</evidence>
<organism evidence="1 2">
    <name type="scientific">Petrolisthes cinctipes</name>
    <name type="common">Flat porcelain crab</name>
    <dbReference type="NCBI Taxonomy" id="88211"/>
    <lineage>
        <taxon>Eukaryota</taxon>
        <taxon>Metazoa</taxon>
        <taxon>Ecdysozoa</taxon>
        <taxon>Arthropoda</taxon>
        <taxon>Crustacea</taxon>
        <taxon>Multicrustacea</taxon>
        <taxon>Malacostraca</taxon>
        <taxon>Eumalacostraca</taxon>
        <taxon>Eucarida</taxon>
        <taxon>Decapoda</taxon>
        <taxon>Pleocyemata</taxon>
        <taxon>Anomura</taxon>
        <taxon>Galatheoidea</taxon>
        <taxon>Porcellanidae</taxon>
        <taxon>Petrolisthes</taxon>
    </lineage>
</organism>
<evidence type="ECO:0008006" key="3">
    <source>
        <dbReference type="Google" id="ProtNLM"/>
    </source>
</evidence>
<gene>
    <name evidence="1" type="ORF">Pcinc_041461</name>
</gene>
<sequence>MAENFYAAARQNCKNLGGDLYVPRDDFQGMKDYIMANLSGSTIVIVGAYDEEWLDGRRISEEHWAPNEPSRNQGPIDTFWIAAKFLDDYIDQSFVSICHKGISYP</sequence>
<protein>
    <recommendedName>
        <fullName evidence="3">C-type lectin domain-containing protein</fullName>
    </recommendedName>
</protein>
<accession>A0AAE1EHS1</accession>
<dbReference type="SUPFAM" id="SSF56436">
    <property type="entry name" value="C-type lectin-like"/>
    <property type="match status" value="1"/>
</dbReference>
<reference evidence="1" key="1">
    <citation type="submission" date="2023-10" db="EMBL/GenBank/DDBJ databases">
        <title>Genome assemblies of two species of porcelain crab, Petrolisthes cinctipes and Petrolisthes manimaculis (Anomura: Porcellanidae).</title>
        <authorList>
            <person name="Angst P."/>
        </authorList>
    </citation>
    <scope>NUCLEOTIDE SEQUENCE</scope>
    <source>
        <strain evidence="1">PB745_01</strain>
        <tissue evidence="1">Gill</tissue>
    </source>
</reference>
<dbReference type="AlphaFoldDB" id="A0AAE1EHS1"/>
<proteinExistence type="predicted"/>
<dbReference type="Gene3D" id="3.10.100.10">
    <property type="entry name" value="Mannose-Binding Protein A, subunit A"/>
    <property type="match status" value="1"/>
</dbReference>